<dbReference type="InterPro" id="IPR004341">
    <property type="entry name" value="CAT_RNA-bd_dom"/>
</dbReference>
<evidence type="ECO:0000313" key="3">
    <source>
        <dbReference type="EMBL" id="SUN76930.1"/>
    </source>
</evidence>
<dbReference type="RefSeq" id="WP_018371823.1">
    <property type="nucleotide sequence ID" value="NZ_UHFR01000005.1"/>
</dbReference>
<dbReference type="Gene3D" id="1.10.1790.10">
    <property type="entry name" value="PRD domain"/>
    <property type="match status" value="2"/>
</dbReference>
<reference evidence="3" key="1">
    <citation type="submission" date="2018-06" db="EMBL/GenBank/DDBJ databases">
        <authorList>
            <consortium name="Pathogen Informatics"/>
            <person name="Doyle S."/>
        </authorList>
    </citation>
    <scope>NUCLEOTIDE SEQUENCE [LARGE SCALE GENOMIC DNA]</scope>
    <source>
        <strain evidence="3">NCTC13765</strain>
    </source>
</reference>
<dbReference type="STRING" id="1123307.GCA_000380065_01122"/>
<name>A0A380L310_9STRE</name>
<dbReference type="SUPFAM" id="SSF50151">
    <property type="entry name" value="SacY-like RNA-binding domain"/>
    <property type="match status" value="1"/>
</dbReference>
<dbReference type="InterPro" id="IPR011608">
    <property type="entry name" value="PRD"/>
</dbReference>
<dbReference type="Pfam" id="PF03123">
    <property type="entry name" value="CAT_RBD"/>
    <property type="match status" value="1"/>
</dbReference>
<gene>
    <name evidence="3" type="primary">lacT</name>
    <name evidence="3" type="ORF">NCTC13765_01432</name>
</gene>
<keyword evidence="4" id="KW-1185">Reference proteome</keyword>
<dbReference type="Gene3D" id="2.30.24.10">
    <property type="entry name" value="CAT RNA-binding domain"/>
    <property type="match status" value="1"/>
</dbReference>
<dbReference type="PANTHER" id="PTHR30185:SF15">
    <property type="entry name" value="CRYPTIC BETA-GLUCOSIDE BGL OPERON ANTITERMINATOR"/>
    <property type="match status" value="1"/>
</dbReference>
<feature type="domain" description="PRD" evidence="2">
    <location>
        <begin position="66"/>
        <end position="168"/>
    </location>
</feature>
<dbReference type="InterPro" id="IPR036650">
    <property type="entry name" value="CAT_RNA-bd_dom_sf"/>
</dbReference>
<proteinExistence type="predicted"/>
<dbReference type="GO" id="GO:0003723">
    <property type="term" value="F:RNA binding"/>
    <property type="evidence" value="ECO:0007669"/>
    <property type="project" value="InterPro"/>
</dbReference>
<dbReference type="EMBL" id="UHFR01000005">
    <property type="protein sequence ID" value="SUN76930.1"/>
    <property type="molecule type" value="Genomic_DNA"/>
</dbReference>
<dbReference type="Pfam" id="PF00874">
    <property type="entry name" value="PRD"/>
    <property type="match status" value="2"/>
</dbReference>
<evidence type="ECO:0000256" key="1">
    <source>
        <dbReference type="ARBA" id="ARBA00022737"/>
    </source>
</evidence>
<keyword evidence="1" id="KW-0677">Repeat</keyword>
<dbReference type="OrthoDB" id="9813552at2"/>
<dbReference type="GO" id="GO:0006355">
    <property type="term" value="P:regulation of DNA-templated transcription"/>
    <property type="evidence" value="ECO:0007669"/>
    <property type="project" value="InterPro"/>
</dbReference>
<dbReference type="SUPFAM" id="SSF63520">
    <property type="entry name" value="PTS-regulatory domain, PRD"/>
    <property type="match status" value="2"/>
</dbReference>
<dbReference type="AlphaFoldDB" id="A0A380L310"/>
<dbReference type="InterPro" id="IPR050661">
    <property type="entry name" value="BglG_antiterminators"/>
</dbReference>
<accession>A0A380L310</accession>
<sequence length="278" mass="32376">MFRIVQPLNNNVAVVKQDNGEQAVIMGLGIVFKKKKGDVIAEERVEKIFQMKSEESQKNFSALLKDVPLDFITTTYEIIDYGVKEYHFPVQEYIYVTLTDHIYCSYQALQKGSYQNSNLPDMSEQYPIEYAIAEQALHTLKEKLDITFPTDEIGRIALHFINAKGEDVVVSQDEQKLTRQMISLVQEELLKYGIKRTQKNSNFYDRLMIHLTYFIERLEQEDSNSNVSMKSLEAHIKKDYPEAYQVGERIYEMICQRLGGNLNPNEKVYLVIHVQRLL</sequence>
<dbReference type="PROSITE" id="PS51372">
    <property type="entry name" value="PRD_2"/>
    <property type="match status" value="2"/>
</dbReference>
<protein>
    <submittedName>
        <fullName evidence="3">Transcription antiterminator</fullName>
    </submittedName>
</protein>
<organism evidence="3 4">
    <name type="scientific">Streptococcus massiliensis</name>
    <dbReference type="NCBI Taxonomy" id="313439"/>
    <lineage>
        <taxon>Bacteria</taxon>
        <taxon>Bacillati</taxon>
        <taxon>Bacillota</taxon>
        <taxon>Bacilli</taxon>
        <taxon>Lactobacillales</taxon>
        <taxon>Streptococcaceae</taxon>
        <taxon>Streptococcus</taxon>
    </lineage>
</organism>
<dbReference type="Proteomes" id="UP000254634">
    <property type="component" value="Unassembled WGS sequence"/>
</dbReference>
<dbReference type="PANTHER" id="PTHR30185">
    <property type="entry name" value="CRYPTIC BETA-GLUCOSIDE BGL OPERON ANTITERMINATOR"/>
    <property type="match status" value="1"/>
</dbReference>
<dbReference type="InterPro" id="IPR036634">
    <property type="entry name" value="PRD_sf"/>
</dbReference>
<evidence type="ECO:0000259" key="2">
    <source>
        <dbReference type="PROSITE" id="PS51372"/>
    </source>
</evidence>
<dbReference type="SMART" id="SM01061">
    <property type="entry name" value="CAT_RBD"/>
    <property type="match status" value="1"/>
</dbReference>
<feature type="domain" description="PRD" evidence="2">
    <location>
        <begin position="169"/>
        <end position="278"/>
    </location>
</feature>
<evidence type="ECO:0000313" key="4">
    <source>
        <dbReference type="Proteomes" id="UP000254634"/>
    </source>
</evidence>